<evidence type="ECO:0000313" key="2">
    <source>
        <dbReference type="EMBL" id="QHS84789.1"/>
    </source>
</evidence>
<evidence type="ECO:0000256" key="1">
    <source>
        <dbReference type="SAM" id="MobiDB-lite"/>
    </source>
</evidence>
<dbReference type="AlphaFoldDB" id="A0A6C0AXU0"/>
<dbReference type="EMBL" id="MN738813">
    <property type="protein sequence ID" value="QHS84789.1"/>
    <property type="molecule type" value="Genomic_DNA"/>
</dbReference>
<sequence>MADKTSNEFIIDGVKFNPNEDYSYTKPKVNASGGKSIGIISNKTKKALYLSTPLMLTWGVNEFVDNKTGRKSYDMSLQFPKEEYNTPEVNKFLESMKQFEAKIKADAIVNCKEWMNKPKMSAEVVDALWTRMLKYPKDKETGEFDYSRPPTLRIKFSFWDDEWKCELYDMEQKQIFPNEEGLFPNDLIVKATNVATVITCGGLWNANGKFGVTWKLLQAVVKPKASLKGQCYINLSPEDIALMNKSKDSDSDEEDEAGNNGVSVNVVDSSDDEEIIPSVAEEVAEVVAAAPVPSTKKKVVRKKKATETD</sequence>
<organism evidence="2">
    <name type="scientific">viral metagenome</name>
    <dbReference type="NCBI Taxonomy" id="1070528"/>
    <lineage>
        <taxon>unclassified sequences</taxon>
        <taxon>metagenomes</taxon>
        <taxon>organismal metagenomes</taxon>
    </lineage>
</organism>
<reference evidence="2" key="1">
    <citation type="journal article" date="2020" name="Nature">
        <title>Giant virus diversity and host interactions through global metagenomics.</title>
        <authorList>
            <person name="Schulz F."/>
            <person name="Roux S."/>
            <person name="Paez-Espino D."/>
            <person name="Jungbluth S."/>
            <person name="Walsh D.A."/>
            <person name="Denef V.J."/>
            <person name="McMahon K.D."/>
            <person name="Konstantinidis K.T."/>
            <person name="Eloe-Fadrosh E.A."/>
            <person name="Kyrpides N.C."/>
            <person name="Woyke T."/>
        </authorList>
    </citation>
    <scope>NUCLEOTIDE SEQUENCE</scope>
    <source>
        <strain evidence="2">GVMAG-S-ERX556022-25</strain>
    </source>
</reference>
<feature type="compositionally biased region" description="Low complexity" evidence="1">
    <location>
        <begin position="258"/>
        <end position="268"/>
    </location>
</feature>
<accession>A0A6C0AXU0</accession>
<proteinExistence type="predicted"/>
<feature type="region of interest" description="Disordered" evidence="1">
    <location>
        <begin position="245"/>
        <end position="272"/>
    </location>
</feature>
<name>A0A6C0AXU0_9ZZZZ</name>
<protein>
    <submittedName>
        <fullName evidence="2">Uncharacterized protein</fullName>
    </submittedName>
</protein>